<dbReference type="CDD" id="cd07440">
    <property type="entry name" value="RGS"/>
    <property type="match status" value="1"/>
</dbReference>
<dbReference type="Gene3D" id="1.10.167.10">
    <property type="entry name" value="Regulator of G-protein Signalling 4, domain 2"/>
    <property type="match status" value="1"/>
</dbReference>
<gene>
    <name evidence="3" type="ORF">C9374_008022</name>
</gene>
<dbReference type="PROSITE" id="PS50132">
    <property type="entry name" value="RGS"/>
    <property type="match status" value="1"/>
</dbReference>
<dbReference type="InterPro" id="IPR036305">
    <property type="entry name" value="RGS_sf"/>
</dbReference>
<feature type="compositionally biased region" description="Low complexity" evidence="1">
    <location>
        <begin position="94"/>
        <end position="114"/>
    </location>
</feature>
<dbReference type="PANTHER" id="PTHR10845:SF192">
    <property type="entry name" value="DOUBLE HIT, ISOFORM B"/>
    <property type="match status" value="1"/>
</dbReference>
<dbReference type="InterPro" id="IPR016137">
    <property type="entry name" value="RGS"/>
</dbReference>
<evidence type="ECO:0000256" key="1">
    <source>
        <dbReference type="SAM" id="MobiDB-lite"/>
    </source>
</evidence>
<dbReference type="InterPro" id="IPR044926">
    <property type="entry name" value="RGS_subdomain_2"/>
</dbReference>
<evidence type="ECO:0000313" key="4">
    <source>
        <dbReference type="Proteomes" id="UP000816034"/>
    </source>
</evidence>
<dbReference type="GeneID" id="68100476"/>
<sequence length="376" mass="41475">MPTLASYFTSVDSDSDHLDLIPSSRIRANNNRKYPSPRGMTTTSTQPQFVANDSPSGSPPPSPSSSQNSSHSLSISERSRSKSCSGSPNLSPDSTATSRRSSKSSNSGTSSNGGFMPIVHSPGVQLVYGNNIENGSVPTTINSLSSSLSSSPRIMVDSYEKTIKEIIKCYQFNFEKFITSGPEFVESFKEYLNLECNLAPFEFCEKVTEFKLLSLPQDRTDMAHSIIETYVKMASDKEINISSNIREVICSEFKSNQSNGEVPLSLFDRALAEVQFSLKNDTFQRYVTSNDFVKFIMHHIQHHSSNSPTTLNHNTTLTSTTIRRISTCSEDEDAFDTNTIHNFCSSIGTLSPTPRGRTVSCAQQLITIQVEPTHSH</sequence>
<feature type="compositionally biased region" description="Low complexity" evidence="1">
    <location>
        <begin position="64"/>
        <end position="87"/>
    </location>
</feature>
<reference evidence="3 4" key="1">
    <citation type="journal article" date="2018" name="BMC Genomics">
        <title>The genome of Naegleria lovaniensis, the basis for a comparative approach to unravel pathogenicity factors of the human pathogenic amoeba N. fowleri.</title>
        <authorList>
            <person name="Liechti N."/>
            <person name="Schurch N."/>
            <person name="Bruggmann R."/>
            <person name="Wittwer M."/>
        </authorList>
    </citation>
    <scope>NUCLEOTIDE SEQUENCE [LARGE SCALE GENOMIC DNA]</scope>
    <source>
        <strain evidence="3 4">ATCC 30569</strain>
    </source>
</reference>
<dbReference type="SMART" id="SM00315">
    <property type="entry name" value="RGS"/>
    <property type="match status" value="1"/>
</dbReference>
<name>A0AA88GJX2_NAELO</name>
<keyword evidence="4" id="KW-1185">Reference proteome</keyword>
<dbReference type="SUPFAM" id="SSF48097">
    <property type="entry name" value="Regulator of G-protein signaling, RGS"/>
    <property type="match status" value="1"/>
</dbReference>
<dbReference type="PANTHER" id="PTHR10845">
    <property type="entry name" value="REGULATOR OF G PROTEIN SIGNALING"/>
    <property type="match status" value="1"/>
</dbReference>
<dbReference type="RefSeq" id="XP_044546136.1">
    <property type="nucleotide sequence ID" value="XM_044698053.1"/>
</dbReference>
<protein>
    <recommendedName>
        <fullName evidence="2">RGS domain-containing protein</fullName>
    </recommendedName>
</protein>
<proteinExistence type="predicted"/>
<dbReference type="Proteomes" id="UP000816034">
    <property type="component" value="Unassembled WGS sequence"/>
</dbReference>
<evidence type="ECO:0000313" key="3">
    <source>
        <dbReference type="EMBL" id="KAG2378874.1"/>
    </source>
</evidence>
<comment type="caution">
    <text evidence="3">The sequence shown here is derived from an EMBL/GenBank/DDBJ whole genome shotgun (WGS) entry which is preliminary data.</text>
</comment>
<dbReference type="Pfam" id="PF00615">
    <property type="entry name" value="RGS"/>
    <property type="match status" value="1"/>
</dbReference>
<organism evidence="3 4">
    <name type="scientific">Naegleria lovaniensis</name>
    <name type="common">Amoeba</name>
    <dbReference type="NCBI Taxonomy" id="51637"/>
    <lineage>
        <taxon>Eukaryota</taxon>
        <taxon>Discoba</taxon>
        <taxon>Heterolobosea</taxon>
        <taxon>Tetramitia</taxon>
        <taxon>Eutetramitia</taxon>
        <taxon>Vahlkampfiidae</taxon>
        <taxon>Naegleria</taxon>
    </lineage>
</organism>
<feature type="compositionally biased region" description="Polar residues" evidence="1">
    <location>
        <begin position="26"/>
        <end position="53"/>
    </location>
</feature>
<dbReference type="EMBL" id="PYSW02000031">
    <property type="protein sequence ID" value="KAG2378874.1"/>
    <property type="molecule type" value="Genomic_DNA"/>
</dbReference>
<feature type="region of interest" description="Disordered" evidence="1">
    <location>
        <begin position="1"/>
        <end position="116"/>
    </location>
</feature>
<feature type="domain" description="RGS" evidence="2">
    <location>
        <begin position="188"/>
        <end position="296"/>
    </location>
</feature>
<dbReference type="AlphaFoldDB" id="A0AA88GJX2"/>
<accession>A0AA88GJX2</accession>
<feature type="compositionally biased region" description="Polar residues" evidence="1">
    <location>
        <begin position="1"/>
        <end position="12"/>
    </location>
</feature>
<evidence type="ECO:0000259" key="2">
    <source>
        <dbReference type="PROSITE" id="PS50132"/>
    </source>
</evidence>